<dbReference type="Proteomes" id="UP000324159">
    <property type="component" value="Unassembled WGS sequence"/>
</dbReference>
<comment type="pathway">
    <text evidence="1">Cofactor biosynthesis; adenosylcobalamin biosynthesis; adenosylcobalamin from cob(II)yrinate a,c-diamide: step 2/7.</text>
</comment>
<dbReference type="InterPro" id="IPR003724">
    <property type="entry name" value="CblAdoTrfase_CobA"/>
</dbReference>
<dbReference type="RefSeq" id="WP_187426708.1">
    <property type="nucleotide sequence ID" value="NZ_VNIB01000006.1"/>
</dbReference>
<evidence type="ECO:0000256" key="9">
    <source>
        <dbReference type="ARBA" id="ARBA00048692"/>
    </source>
</evidence>
<proteinExistence type="inferred from homology"/>
<evidence type="ECO:0000256" key="1">
    <source>
        <dbReference type="ARBA" id="ARBA00005121"/>
    </source>
</evidence>
<sequence length="176" mass="19514">MDGRPTGLLQVYTGDGKGKTSAAIGLLARFLGHGRRCLLVRFLKPEQPESGELRFFRDCSGLEILNAGLGVVGRRVDPERMRANVTTVFRQAAERLATGRFDLAVFDEINNCLARGYLTEEELLAFLQQRPAHLEVVCTGRNAPPFLLARADLVTSMEKIRHPFDRGIAARAGIEY</sequence>
<organism evidence="10 11">
    <name type="scientific">Geothermobacter ehrlichii</name>
    <dbReference type="NCBI Taxonomy" id="213224"/>
    <lineage>
        <taxon>Bacteria</taxon>
        <taxon>Pseudomonadati</taxon>
        <taxon>Thermodesulfobacteriota</taxon>
        <taxon>Desulfuromonadia</taxon>
        <taxon>Desulfuromonadales</taxon>
        <taxon>Geothermobacteraceae</taxon>
        <taxon>Geothermobacter</taxon>
    </lineage>
</organism>
<evidence type="ECO:0000256" key="6">
    <source>
        <dbReference type="ARBA" id="ARBA00033334"/>
    </source>
</evidence>
<evidence type="ECO:0000256" key="5">
    <source>
        <dbReference type="ARBA" id="ARBA00031529"/>
    </source>
</evidence>
<dbReference type="PANTHER" id="PTHR46638">
    <property type="entry name" value="CORRINOID ADENOSYLTRANSFERASE"/>
    <property type="match status" value="1"/>
</dbReference>
<evidence type="ECO:0000256" key="2">
    <source>
        <dbReference type="ARBA" id="ARBA00007487"/>
    </source>
</evidence>
<gene>
    <name evidence="10" type="ORF">EDC39_10661</name>
</gene>
<dbReference type="Pfam" id="PF02572">
    <property type="entry name" value="CobA_CobO_BtuR"/>
    <property type="match status" value="1"/>
</dbReference>
<dbReference type="GO" id="GO:0008817">
    <property type="term" value="F:corrinoid adenosyltransferase activity"/>
    <property type="evidence" value="ECO:0007669"/>
    <property type="project" value="UniProtKB-EC"/>
</dbReference>
<evidence type="ECO:0000256" key="4">
    <source>
        <dbReference type="ARBA" id="ARBA00024929"/>
    </source>
</evidence>
<dbReference type="PANTHER" id="PTHR46638:SF1">
    <property type="entry name" value="CORRINOID ADENOSYLTRANSFERASE"/>
    <property type="match status" value="1"/>
</dbReference>
<comment type="catalytic activity">
    <reaction evidence="8">
        <text>2 cob(II)yrinate a,c diamide + reduced [electron-transfer flavoprotein] + 2 ATP = 2 adenosylcob(III)yrinate a,c-diamide + 2 triphosphate + oxidized [electron-transfer flavoprotein] + 3 H(+)</text>
        <dbReference type="Rhea" id="RHEA:11528"/>
        <dbReference type="Rhea" id="RHEA-COMP:10685"/>
        <dbReference type="Rhea" id="RHEA-COMP:10686"/>
        <dbReference type="ChEBI" id="CHEBI:15378"/>
        <dbReference type="ChEBI" id="CHEBI:18036"/>
        <dbReference type="ChEBI" id="CHEBI:30616"/>
        <dbReference type="ChEBI" id="CHEBI:57692"/>
        <dbReference type="ChEBI" id="CHEBI:58307"/>
        <dbReference type="ChEBI" id="CHEBI:58503"/>
        <dbReference type="ChEBI" id="CHEBI:58537"/>
        <dbReference type="EC" id="2.5.1.17"/>
    </reaction>
</comment>
<protein>
    <recommendedName>
        <fullName evidence="3">corrinoid adenosyltransferase</fullName>
        <ecNumber evidence="3">2.5.1.17</ecNumber>
    </recommendedName>
    <alternativeName>
        <fullName evidence="5">Cob(II)alamin adenosyltransferase</fullName>
    </alternativeName>
    <alternativeName>
        <fullName evidence="7">Cob(II)yrinic acid a,c-diamide adenosyltransferase</fullName>
    </alternativeName>
    <alternativeName>
        <fullName evidence="6">Cobinamide/cobalamin adenosyltransferase</fullName>
    </alternativeName>
</protein>
<evidence type="ECO:0000313" key="11">
    <source>
        <dbReference type="Proteomes" id="UP000324159"/>
    </source>
</evidence>
<dbReference type="GO" id="GO:0005524">
    <property type="term" value="F:ATP binding"/>
    <property type="evidence" value="ECO:0007669"/>
    <property type="project" value="InterPro"/>
</dbReference>
<comment type="similarity">
    <text evidence="2">Belongs to the Cob(I)alamin adenosyltransferase family.</text>
</comment>
<dbReference type="AlphaFoldDB" id="A0A5D3WI15"/>
<dbReference type="GO" id="GO:0009236">
    <property type="term" value="P:cobalamin biosynthetic process"/>
    <property type="evidence" value="ECO:0007669"/>
    <property type="project" value="UniProtKB-UniPathway"/>
</dbReference>
<name>A0A5D3WI15_9BACT</name>
<evidence type="ECO:0000256" key="7">
    <source>
        <dbReference type="ARBA" id="ARBA00033354"/>
    </source>
</evidence>
<comment type="function">
    <text evidence="4">Required for both de novo synthesis of the corrin ring for the assimilation of exogenous corrinoids. Participates in the adenosylation of a variety of incomplete and complete corrinoids.</text>
</comment>
<keyword evidence="11" id="KW-1185">Reference proteome</keyword>
<reference evidence="10 11" key="1">
    <citation type="submission" date="2019-07" db="EMBL/GenBank/DDBJ databases">
        <title>Genomic Encyclopedia of Type Strains, Phase IV (KMG-IV): sequencing the most valuable type-strain genomes for metagenomic binning, comparative biology and taxonomic classification.</title>
        <authorList>
            <person name="Goeker M."/>
        </authorList>
    </citation>
    <scope>NUCLEOTIDE SEQUENCE [LARGE SCALE GENOMIC DNA]</scope>
    <source>
        <strain evidence="10 11">SS015</strain>
    </source>
</reference>
<keyword evidence="10" id="KW-0808">Transferase</keyword>
<evidence type="ECO:0000256" key="8">
    <source>
        <dbReference type="ARBA" id="ARBA00048555"/>
    </source>
</evidence>
<evidence type="ECO:0000256" key="3">
    <source>
        <dbReference type="ARBA" id="ARBA00012454"/>
    </source>
</evidence>
<dbReference type="SUPFAM" id="SSF52540">
    <property type="entry name" value="P-loop containing nucleoside triphosphate hydrolases"/>
    <property type="match status" value="1"/>
</dbReference>
<dbReference type="UniPathway" id="UPA00148">
    <property type="reaction ID" value="UER00233"/>
</dbReference>
<dbReference type="EC" id="2.5.1.17" evidence="3"/>
<comment type="caution">
    <text evidence="10">The sequence shown here is derived from an EMBL/GenBank/DDBJ whole genome shotgun (WGS) entry which is preliminary data.</text>
</comment>
<dbReference type="Gene3D" id="3.40.50.300">
    <property type="entry name" value="P-loop containing nucleotide triphosphate hydrolases"/>
    <property type="match status" value="1"/>
</dbReference>
<dbReference type="PIRSF" id="PIRSF015617">
    <property type="entry name" value="Adensltrnsf_CobA"/>
    <property type="match status" value="1"/>
</dbReference>
<comment type="catalytic activity">
    <reaction evidence="9">
        <text>2 cob(II)alamin + reduced [electron-transfer flavoprotein] + 2 ATP = 2 adenosylcob(III)alamin + 2 triphosphate + oxidized [electron-transfer flavoprotein] + 3 H(+)</text>
        <dbReference type="Rhea" id="RHEA:28671"/>
        <dbReference type="Rhea" id="RHEA-COMP:10685"/>
        <dbReference type="Rhea" id="RHEA-COMP:10686"/>
        <dbReference type="ChEBI" id="CHEBI:15378"/>
        <dbReference type="ChEBI" id="CHEBI:16304"/>
        <dbReference type="ChEBI" id="CHEBI:18036"/>
        <dbReference type="ChEBI" id="CHEBI:18408"/>
        <dbReference type="ChEBI" id="CHEBI:30616"/>
        <dbReference type="ChEBI" id="CHEBI:57692"/>
        <dbReference type="ChEBI" id="CHEBI:58307"/>
        <dbReference type="EC" id="2.5.1.17"/>
    </reaction>
</comment>
<accession>A0A5D3WI15</accession>
<dbReference type="EMBL" id="VNIB01000006">
    <property type="protein sequence ID" value="TYO98462.1"/>
    <property type="molecule type" value="Genomic_DNA"/>
</dbReference>
<dbReference type="InterPro" id="IPR027417">
    <property type="entry name" value="P-loop_NTPase"/>
</dbReference>
<evidence type="ECO:0000313" key="10">
    <source>
        <dbReference type="EMBL" id="TYO98462.1"/>
    </source>
</evidence>